<dbReference type="InterPro" id="IPR013514">
    <property type="entry name" value="DUF3199_YqbG"/>
</dbReference>
<protein>
    <recommendedName>
        <fullName evidence="3">DUF3199 family protein</fullName>
    </recommendedName>
</protein>
<dbReference type="Pfam" id="PF11436">
    <property type="entry name" value="DUF3199"/>
    <property type="match status" value="1"/>
</dbReference>
<evidence type="ECO:0000313" key="1">
    <source>
        <dbReference type="EMBL" id="EDM88150.1"/>
    </source>
</evidence>
<dbReference type="Proteomes" id="UP000006002">
    <property type="component" value="Unassembled WGS sequence"/>
</dbReference>
<dbReference type="EMBL" id="AAVO02000003">
    <property type="protein sequence ID" value="EDM88150.1"/>
    <property type="molecule type" value="Genomic_DNA"/>
</dbReference>
<gene>
    <name evidence="1" type="ORF">RUMOBE_01056</name>
</gene>
<dbReference type="SUPFAM" id="SSF116915">
    <property type="entry name" value="Hypothetical protein YqbG"/>
    <property type="match status" value="1"/>
</dbReference>
<evidence type="ECO:0000313" key="2">
    <source>
        <dbReference type="Proteomes" id="UP000006002"/>
    </source>
</evidence>
<reference evidence="1 2" key="2">
    <citation type="submission" date="2007-04" db="EMBL/GenBank/DDBJ databases">
        <title>Draft genome sequence of Ruminococcus obeum (ATCC 29174).</title>
        <authorList>
            <person name="Sudarsanam P."/>
            <person name="Ley R."/>
            <person name="Guruge J."/>
            <person name="Turnbaugh P.J."/>
            <person name="Mahowald M."/>
            <person name="Liep D."/>
            <person name="Gordon J."/>
        </authorList>
    </citation>
    <scope>NUCLEOTIDE SEQUENCE [LARGE SCALE GENOMIC DNA]</scope>
    <source>
        <strain evidence="1 2">ATCC 29174</strain>
    </source>
</reference>
<dbReference type="eggNOG" id="ENOG5033JW4">
    <property type="taxonomic scope" value="Bacteria"/>
</dbReference>
<dbReference type="HOGENOM" id="CLU_1944554_0_0_9"/>
<dbReference type="Gene3D" id="1.10.3230.10">
    <property type="entry name" value="YqbG-like"/>
    <property type="match status" value="1"/>
</dbReference>
<proteinExistence type="predicted"/>
<name>A5ZPY6_9FIRM</name>
<dbReference type="InterPro" id="IPR036558">
    <property type="entry name" value="YqbG-like_sf"/>
</dbReference>
<dbReference type="CDD" id="cd08053">
    <property type="entry name" value="Yqbg"/>
    <property type="match status" value="1"/>
</dbReference>
<dbReference type="GeneID" id="79804338"/>
<sequence>MAVKRPWVLPNDVKSYTSHKEVSERSDEKLTFDIARAEMKIIHITNNKFAEYDEIPEPVRMAVILVAEAYAKNDIESAKKKIKSETFDDYSYTVEAGTISLDSLDLEELLADYIITDGIGKTVMRLRSL</sequence>
<dbReference type="RefSeq" id="WP_005424388.1">
    <property type="nucleotide sequence ID" value="NZ_CP102265.1"/>
</dbReference>
<accession>A5ZPY6</accession>
<reference evidence="1 2" key="1">
    <citation type="submission" date="2007-03" db="EMBL/GenBank/DDBJ databases">
        <authorList>
            <person name="Fulton L."/>
            <person name="Clifton S."/>
            <person name="Fulton B."/>
            <person name="Xu J."/>
            <person name="Minx P."/>
            <person name="Pepin K.H."/>
            <person name="Johnson M."/>
            <person name="Thiruvilangam P."/>
            <person name="Bhonagiri V."/>
            <person name="Nash W.E."/>
            <person name="Mardis E.R."/>
            <person name="Wilson R.K."/>
        </authorList>
    </citation>
    <scope>NUCLEOTIDE SEQUENCE [LARGE SCALE GENOMIC DNA]</scope>
    <source>
        <strain evidence="1 2">ATCC 29174</strain>
    </source>
</reference>
<evidence type="ECO:0008006" key="3">
    <source>
        <dbReference type="Google" id="ProtNLM"/>
    </source>
</evidence>
<organism evidence="1 2">
    <name type="scientific">Blautia obeum ATCC 29174</name>
    <dbReference type="NCBI Taxonomy" id="411459"/>
    <lineage>
        <taxon>Bacteria</taxon>
        <taxon>Bacillati</taxon>
        <taxon>Bacillota</taxon>
        <taxon>Clostridia</taxon>
        <taxon>Lachnospirales</taxon>
        <taxon>Lachnospiraceae</taxon>
        <taxon>Blautia</taxon>
    </lineage>
</organism>
<comment type="caution">
    <text evidence="1">The sequence shown here is derived from an EMBL/GenBank/DDBJ whole genome shotgun (WGS) entry which is preliminary data.</text>
</comment>
<dbReference type="AlphaFoldDB" id="A5ZPY6"/>